<evidence type="ECO:0000313" key="4">
    <source>
        <dbReference type="EMBL" id="CAI9596430.1"/>
    </source>
</evidence>
<dbReference type="PRINTS" id="PR00625">
    <property type="entry name" value="JDOMAIN"/>
</dbReference>
<keyword evidence="5" id="KW-1185">Reference proteome</keyword>
<sequence length="288" mass="32345">MAEVRLRLFRRSAQLQIVEDVIPGGRALEAVSCVTPVVGNRQTAECSEWKRTLWPSAPRGQCMWGLGGMPQIATSGARFYSQGSGPRASFRQTGGRHGGYNNGAQESEKPLYLTHTGYYDTLEVSKNATQAQIKAAYYKQSFRFHPDRNAGNESATRLFGQVTEAYHVLGSTTLRKKYDRGILSLEDVRSARKPSGKSPSPKEAAGQRQASKATLSSSTPAKQMFDFDAFYQAHYGEQLAREKLWKERRNHIERQRKENIRSDLNNTSGMFFGLFLMSAFLLYASYMD</sequence>
<name>A0ABN9FK16_9NEOB</name>
<dbReference type="Gene3D" id="1.10.287.110">
    <property type="entry name" value="DnaJ domain"/>
    <property type="match status" value="1"/>
</dbReference>
<keyword evidence="2" id="KW-0472">Membrane</keyword>
<dbReference type="InterPro" id="IPR053025">
    <property type="entry name" value="Mito_ATP_Synthase-Asso"/>
</dbReference>
<evidence type="ECO:0000256" key="1">
    <source>
        <dbReference type="SAM" id="MobiDB-lite"/>
    </source>
</evidence>
<keyword evidence="2" id="KW-0812">Transmembrane</keyword>
<dbReference type="SMART" id="SM00271">
    <property type="entry name" value="DnaJ"/>
    <property type="match status" value="1"/>
</dbReference>
<dbReference type="SUPFAM" id="SSF46565">
    <property type="entry name" value="Chaperone J-domain"/>
    <property type="match status" value="1"/>
</dbReference>
<dbReference type="InterPro" id="IPR036869">
    <property type="entry name" value="J_dom_sf"/>
</dbReference>
<dbReference type="EMBL" id="CATNWA010016923">
    <property type="protein sequence ID" value="CAI9596430.1"/>
    <property type="molecule type" value="Genomic_DNA"/>
</dbReference>
<protein>
    <recommendedName>
        <fullName evidence="3">J domain-containing protein</fullName>
    </recommendedName>
</protein>
<feature type="domain" description="J" evidence="3">
    <location>
        <begin position="117"/>
        <end position="182"/>
    </location>
</feature>
<feature type="region of interest" description="Disordered" evidence="1">
    <location>
        <begin position="83"/>
        <end position="106"/>
    </location>
</feature>
<proteinExistence type="predicted"/>
<dbReference type="CDD" id="cd06257">
    <property type="entry name" value="DnaJ"/>
    <property type="match status" value="1"/>
</dbReference>
<organism evidence="4 5">
    <name type="scientific">Staurois parvus</name>
    <dbReference type="NCBI Taxonomy" id="386267"/>
    <lineage>
        <taxon>Eukaryota</taxon>
        <taxon>Metazoa</taxon>
        <taxon>Chordata</taxon>
        <taxon>Craniata</taxon>
        <taxon>Vertebrata</taxon>
        <taxon>Euteleostomi</taxon>
        <taxon>Amphibia</taxon>
        <taxon>Batrachia</taxon>
        <taxon>Anura</taxon>
        <taxon>Neobatrachia</taxon>
        <taxon>Ranoidea</taxon>
        <taxon>Ranidae</taxon>
        <taxon>Staurois</taxon>
    </lineage>
</organism>
<feature type="transmembrane region" description="Helical" evidence="2">
    <location>
        <begin position="264"/>
        <end position="286"/>
    </location>
</feature>
<keyword evidence="2" id="KW-1133">Transmembrane helix</keyword>
<evidence type="ECO:0000256" key="2">
    <source>
        <dbReference type="SAM" id="Phobius"/>
    </source>
</evidence>
<comment type="caution">
    <text evidence="4">The sequence shown here is derived from an EMBL/GenBank/DDBJ whole genome shotgun (WGS) entry which is preliminary data.</text>
</comment>
<dbReference type="PROSITE" id="PS50076">
    <property type="entry name" value="DNAJ_2"/>
    <property type="match status" value="1"/>
</dbReference>
<dbReference type="PANTHER" id="PTHR44873">
    <property type="entry name" value="DNAJ HOMOLOG SUBFAMILY C MEMBER 30, MITOCHONDRIAL"/>
    <property type="match status" value="1"/>
</dbReference>
<dbReference type="InterPro" id="IPR001623">
    <property type="entry name" value="DnaJ_domain"/>
</dbReference>
<accession>A0ABN9FK16</accession>
<evidence type="ECO:0000259" key="3">
    <source>
        <dbReference type="PROSITE" id="PS50076"/>
    </source>
</evidence>
<dbReference type="Proteomes" id="UP001162483">
    <property type="component" value="Unassembled WGS sequence"/>
</dbReference>
<evidence type="ECO:0000313" key="5">
    <source>
        <dbReference type="Proteomes" id="UP001162483"/>
    </source>
</evidence>
<dbReference type="Pfam" id="PF00226">
    <property type="entry name" value="DnaJ"/>
    <property type="match status" value="1"/>
</dbReference>
<gene>
    <name evidence="4" type="ORF">SPARVUS_LOCUS12070901</name>
</gene>
<feature type="region of interest" description="Disordered" evidence="1">
    <location>
        <begin position="189"/>
        <end position="218"/>
    </location>
</feature>
<dbReference type="PANTHER" id="PTHR44873:SF1">
    <property type="entry name" value="DNAJ HOMOLOG SUBFAMILY C MEMBER 30, MITOCHONDRIAL"/>
    <property type="match status" value="1"/>
</dbReference>
<feature type="compositionally biased region" description="Polar residues" evidence="1">
    <location>
        <begin position="208"/>
        <end position="218"/>
    </location>
</feature>
<reference evidence="4" key="1">
    <citation type="submission" date="2023-05" db="EMBL/GenBank/DDBJ databases">
        <authorList>
            <person name="Stuckert A."/>
        </authorList>
    </citation>
    <scope>NUCLEOTIDE SEQUENCE</scope>
</reference>